<dbReference type="RefSeq" id="WP_091836059.1">
    <property type="nucleotide sequence ID" value="NZ_FPAA01000004.1"/>
</dbReference>
<dbReference type="OrthoDB" id="2968371at2"/>
<gene>
    <name evidence="1" type="ORF">SAMN05444972_104259</name>
</gene>
<evidence type="ECO:0000313" key="2">
    <source>
        <dbReference type="Proteomes" id="UP000198660"/>
    </source>
</evidence>
<dbReference type="AlphaFoldDB" id="A0A1I6R8H4"/>
<dbReference type="Proteomes" id="UP000198660">
    <property type="component" value="Unassembled WGS sequence"/>
</dbReference>
<name>A0A1I6R8H4_9BACL</name>
<protein>
    <submittedName>
        <fullName evidence="1">Uncharacterized protein</fullName>
    </submittedName>
</protein>
<proteinExistence type="predicted"/>
<dbReference type="EMBL" id="FPAA01000004">
    <property type="protein sequence ID" value="SFS61009.1"/>
    <property type="molecule type" value="Genomic_DNA"/>
</dbReference>
<organism evidence="1 2">
    <name type="scientific">Marininema halotolerans</name>
    <dbReference type="NCBI Taxonomy" id="1155944"/>
    <lineage>
        <taxon>Bacteria</taxon>
        <taxon>Bacillati</taxon>
        <taxon>Bacillota</taxon>
        <taxon>Bacilli</taxon>
        <taxon>Bacillales</taxon>
        <taxon>Thermoactinomycetaceae</taxon>
        <taxon>Marininema</taxon>
    </lineage>
</organism>
<accession>A0A1I6R8H4</accession>
<evidence type="ECO:0000313" key="1">
    <source>
        <dbReference type="EMBL" id="SFS61009.1"/>
    </source>
</evidence>
<reference evidence="2" key="1">
    <citation type="submission" date="2016-10" db="EMBL/GenBank/DDBJ databases">
        <authorList>
            <person name="Varghese N."/>
            <person name="Submissions S."/>
        </authorList>
    </citation>
    <scope>NUCLEOTIDE SEQUENCE [LARGE SCALE GENOMIC DNA]</scope>
    <source>
        <strain evidence="2">DSM 45789</strain>
    </source>
</reference>
<keyword evidence="2" id="KW-1185">Reference proteome</keyword>
<sequence length="238" mass="26988">MKKGMMMALTIGLLLSSTTIKPIAYADGHSVLRSTKNSTVKFDKVSISTKGNVSNIVLRDEEVADQKHKAYHIHIDKEKKTYKATRIKPTEDLIPAKRSSKAVEGTGGYHAWVKAVTDDPPGLDLASTTLSLDWNDDKDTIQINDHQLTTWVANPSPLNTHWFKSDSTLQQPIRYDDKVRVIGEAGYYNYDFLLPKKKTSVTHHIQIDAKKEGTYRYEVNWTAKGELHWLLDLDIYTN</sequence>